<gene>
    <name evidence="3" type="ORF">LB15_23925</name>
</gene>
<accession>A0A5U2M529</accession>
<dbReference type="InterPro" id="IPR008258">
    <property type="entry name" value="Transglycosylase_SLT_dom_1"/>
</dbReference>
<evidence type="ECO:0000256" key="1">
    <source>
        <dbReference type="SAM" id="MobiDB-lite"/>
    </source>
</evidence>
<feature type="compositionally biased region" description="Polar residues" evidence="1">
    <location>
        <begin position="904"/>
        <end position="919"/>
    </location>
</feature>
<sequence length="919" mass="97417">MAIKIPVSAQFDAADLQQQIKMVNDQIRILASQVGNANKQKWEPINLKSKDDLQGFIKQMDLLMKKQTDFATKMKQTGQGGNPLFADFKKMAEGRLGEQIKYMESVLGWAGVEFSNLPAPKLPKKPPVVPPAPPSPPEPAWRKELGRQGMSGLHSILGNAGPIGGTISNALNTGMSSGASAGMAGLVGGLAALGVGKIIGAIADKIGQAQDNAIGLDKLYRQVGGMVAYSNLRSGVGDIANRLGMNNADAIGMASTYTRASNLRPGMNLGTGLLVSGGLARGYGLDPNSVAASFGSLGATGVTNSDQSIRRTGMMMGEAIAKSGAFAQAGDAMTAITDFANTQARMSLSQPNIAGYGGALAGLMSSGVPGMDLQGAGSLLNRMNGAVMHGGNMGEASQAFSARLGLRRGINDPMALQALQEGGAFSTVSSMLGKGSLYNQTTGKSFSGNETMLDMIRHDIHRQYGYGSNATKALANHLGIGVNEAMLVDQMSSRDINGASSRLKRLGIDEKSINMSSLPVLGQIESGKGLEALGNQYLKRSDLSKEERRGLIDALKGANPEKLKDALAEVASKHGGTTTEGSQIRDNIAKLNNTLEDYSKRALPALDMMRMALVNMTGGSEASVRKQYYDSNMREASSEIGAKYKDRRAAIQSQIDALTAKGVGLQSSGPDREKLVKLKAEMQSLNDQEGADRTRAAERIKLQTYGASSSTEAALSTGDGYIQSPAAAAANGGGGKYRLNSDMKKRLERLRPYFEEAGRKYNIDPRRLEAIAATESGFNNNLTSSKRAQGIMQVLPTSAPGANLSDERENIMAGAMVYSQMRDRYGYLGQDEILRGYNGGSRRGSAENVAYPGKVNSYYRDLAQVDDMTPGSNGNKGAVGEMYGTMRVVHEDKEGKQVKPPESVSMSGTFIQPSSWGNR</sequence>
<reference evidence="3" key="1">
    <citation type="submission" date="2018-07" db="EMBL/GenBank/DDBJ databases">
        <authorList>
            <consortium name="GenomeTrakr network: Whole genome sequencing for foodborne pathogen traceback"/>
        </authorList>
    </citation>
    <scope>NUCLEOTIDE SEQUENCE</scope>
    <source>
        <strain evidence="3">FNE0169</strain>
    </source>
</reference>
<dbReference type="Pfam" id="PF01464">
    <property type="entry name" value="SLT"/>
    <property type="match status" value="1"/>
</dbReference>
<proteinExistence type="predicted"/>
<name>A0A5U2M529_SALER</name>
<feature type="domain" description="Transglycosylase SLT" evidence="2">
    <location>
        <begin position="753"/>
        <end position="843"/>
    </location>
</feature>
<dbReference type="InterPro" id="IPR023346">
    <property type="entry name" value="Lysozyme-like_dom_sf"/>
</dbReference>
<protein>
    <submittedName>
        <fullName evidence="3">Lytic transglycosylase</fullName>
    </submittedName>
</protein>
<comment type="caution">
    <text evidence="3">The sequence shown here is derived from an EMBL/GenBank/DDBJ whole genome shotgun (WGS) entry which is preliminary data.</text>
</comment>
<evidence type="ECO:0000313" key="3">
    <source>
        <dbReference type="EMBL" id="EBP0987787.1"/>
    </source>
</evidence>
<evidence type="ECO:0000259" key="2">
    <source>
        <dbReference type="Pfam" id="PF01464"/>
    </source>
</evidence>
<feature type="region of interest" description="Disordered" evidence="1">
    <location>
        <begin position="892"/>
        <end position="919"/>
    </location>
</feature>
<dbReference type="SUPFAM" id="SSF53955">
    <property type="entry name" value="Lysozyme-like"/>
    <property type="match status" value="1"/>
</dbReference>
<dbReference type="EMBL" id="AAGKQC010000042">
    <property type="protein sequence ID" value="EBP0987787.1"/>
    <property type="molecule type" value="Genomic_DNA"/>
</dbReference>
<organism evidence="3">
    <name type="scientific">Salmonella enterica</name>
    <name type="common">Salmonella choleraesuis</name>
    <dbReference type="NCBI Taxonomy" id="28901"/>
    <lineage>
        <taxon>Bacteria</taxon>
        <taxon>Pseudomonadati</taxon>
        <taxon>Pseudomonadota</taxon>
        <taxon>Gammaproteobacteria</taxon>
        <taxon>Enterobacterales</taxon>
        <taxon>Enterobacteriaceae</taxon>
        <taxon>Salmonella</taxon>
    </lineage>
</organism>
<dbReference type="AlphaFoldDB" id="A0A5U2M529"/>
<dbReference type="Gene3D" id="1.10.530.10">
    <property type="match status" value="1"/>
</dbReference>